<dbReference type="CDD" id="cd19531">
    <property type="entry name" value="LCL_NRPS-like"/>
    <property type="match status" value="1"/>
</dbReference>
<evidence type="ECO:0000256" key="2">
    <source>
        <dbReference type="ARBA" id="ARBA00022450"/>
    </source>
</evidence>
<dbReference type="InterPro" id="IPR036736">
    <property type="entry name" value="ACP-like_sf"/>
</dbReference>
<keyword evidence="2" id="KW-0596">Phosphopantetheine</keyword>
<dbReference type="PROSITE" id="PS50075">
    <property type="entry name" value="CARRIER"/>
    <property type="match status" value="1"/>
</dbReference>
<keyword evidence="3" id="KW-0597">Phosphoprotein</keyword>
<feature type="region of interest" description="Disordered" evidence="4">
    <location>
        <begin position="1"/>
        <end position="22"/>
    </location>
</feature>
<dbReference type="Gene3D" id="1.10.1200.10">
    <property type="entry name" value="ACP-like"/>
    <property type="match status" value="1"/>
</dbReference>
<dbReference type="InterPro" id="IPR001242">
    <property type="entry name" value="Condensation_dom"/>
</dbReference>
<evidence type="ECO:0000313" key="7">
    <source>
        <dbReference type="Proteomes" id="UP000189670"/>
    </source>
</evidence>
<comment type="cofactor">
    <cofactor evidence="1">
        <name>pantetheine 4'-phosphate</name>
        <dbReference type="ChEBI" id="CHEBI:47942"/>
    </cofactor>
</comment>
<dbReference type="InterPro" id="IPR009081">
    <property type="entry name" value="PP-bd_ACP"/>
</dbReference>
<evidence type="ECO:0000259" key="5">
    <source>
        <dbReference type="PROSITE" id="PS50075"/>
    </source>
</evidence>
<name>A0A1V1P159_9BACT</name>
<gene>
    <name evidence="6" type="ORF">OMM_04497</name>
</gene>
<dbReference type="AlphaFoldDB" id="A0A1V1P159"/>
<dbReference type="PANTHER" id="PTHR45527:SF1">
    <property type="entry name" value="FATTY ACID SYNTHASE"/>
    <property type="match status" value="1"/>
</dbReference>
<feature type="compositionally biased region" description="Polar residues" evidence="4">
    <location>
        <begin position="1"/>
        <end position="18"/>
    </location>
</feature>
<dbReference type="GO" id="GO:0043041">
    <property type="term" value="P:amino acid activation for nonribosomal peptide biosynthetic process"/>
    <property type="evidence" value="ECO:0007669"/>
    <property type="project" value="TreeGrafter"/>
</dbReference>
<dbReference type="EMBL" id="ATBP01000910">
    <property type="protein sequence ID" value="ETR68560.1"/>
    <property type="molecule type" value="Genomic_DNA"/>
</dbReference>
<sequence length="487" mass="56345">MIASTEDLTSSKHFQNHGQPPIDELESSQEIFFKNKCMLRSELSHDYAPPSTETEKAICQIWQNYFGIKEVGVQDDFFELGGDSLKAHIVLNRMKKALNVTVSLADFFKQSRVDQLAAHIDNLEHNQYNNIDMIAPASNYEVSHAQKRLWFLHELDQRISAYNRTTALKFKGRLQISLLEKAFMTLINRYEVLRTTFIAIDGTPKQIIHPSIEFAILIEDFSDKHNIDAVIQTSLEKEISYAFDLAKLPLFRVKALKIADMQFVCIFNVHHVLCDQWSMTILFQELAALYNAYCQHQVPNLPSLRIQYKDYAVWHNNMIRTDSRTENPLQSYWMSYLGGELHRTSLPADYGRPSIKTYQGKTVTTQLGQALTRRLYRIMKQEDVSLFVTLLTLINILFHRYSGEEDIIIGTTVSGRDHVDLENQLGFFVNTLPLRNQIHGAESFLQVLKKIKTQHYNHLTINNTPLIKSSRICLYPEIQVLIRFLIL</sequence>
<reference evidence="7" key="1">
    <citation type="submission" date="2012-11" db="EMBL/GenBank/DDBJ databases">
        <authorList>
            <person name="Lucero-Rivera Y.E."/>
            <person name="Tovar-Ramirez D."/>
        </authorList>
    </citation>
    <scope>NUCLEOTIDE SEQUENCE [LARGE SCALE GENOMIC DNA]</scope>
    <source>
        <strain evidence="7">Araruama</strain>
    </source>
</reference>
<dbReference type="InterPro" id="IPR023213">
    <property type="entry name" value="CAT-like_dom_sf"/>
</dbReference>
<proteinExistence type="predicted"/>
<evidence type="ECO:0000256" key="3">
    <source>
        <dbReference type="ARBA" id="ARBA00022553"/>
    </source>
</evidence>
<evidence type="ECO:0000313" key="6">
    <source>
        <dbReference type="EMBL" id="ETR68560.1"/>
    </source>
</evidence>
<dbReference type="SUPFAM" id="SSF47336">
    <property type="entry name" value="ACP-like"/>
    <property type="match status" value="1"/>
</dbReference>
<dbReference type="GO" id="GO:0005829">
    <property type="term" value="C:cytosol"/>
    <property type="evidence" value="ECO:0007669"/>
    <property type="project" value="TreeGrafter"/>
</dbReference>
<evidence type="ECO:0000256" key="1">
    <source>
        <dbReference type="ARBA" id="ARBA00001957"/>
    </source>
</evidence>
<dbReference type="FunFam" id="1.10.1200.10:FF:000005">
    <property type="entry name" value="Nonribosomal peptide synthetase 1"/>
    <property type="match status" value="1"/>
</dbReference>
<dbReference type="GO" id="GO:0031177">
    <property type="term" value="F:phosphopantetheine binding"/>
    <property type="evidence" value="ECO:0007669"/>
    <property type="project" value="TreeGrafter"/>
</dbReference>
<evidence type="ECO:0000256" key="4">
    <source>
        <dbReference type="SAM" id="MobiDB-lite"/>
    </source>
</evidence>
<organism evidence="6 7">
    <name type="scientific">Candidatus Magnetoglobus multicellularis str. Araruama</name>
    <dbReference type="NCBI Taxonomy" id="890399"/>
    <lineage>
        <taxon>Bacteria</taxon>
        <taxon>Pseudomonadati</taxon>
        <taxon>Thermodesulfobacteriota</taxon>
        <taxon>Desulfobacteria</taxon>
        <taxon>Desulfobacterales</taxon>
        <taxon>Desulfobacteraceae</taxon>
        <taxon>Candidatus Magnetoglobus</taxon>
    </lineage>
</organism>
<dbReference type="GO" id="GO:0044550">
    <property type="term" value="P:secondary metabolite biosynthetic process"/>
    <property type="evidence" value="ECO:0007669"/>
    <property type="project" value="TreeGrafter"/>
</dbReference>
<comment type="caution">
    <text evidence="6">The sequence shown here is derived from an EMBL/GenBank/DDBJ whole genome shotgun (WGS) entry which is preliminary data.</text>
</comment>
<feature type="domain" description="Carrier" evidence="5">
    <location>
        <begin position="49"/>
        <end position="124"/>
    </location>
</feature>
<accession>A0A1V1P159</accession>
<dbReference type="Gene3D" id="3.30.559.30">
    <property type="entry name" value="Nonribosomal peptide synthetase, condensation domain"/>
    <property type="match status" value="1"/>
</dbReference>
<dbReference type="GO" id="GO:0003824">
    <property type="term" value="F:catalytic activity"/>
    <property type="evidence" value="ECO:0007669"/>
    <property type="project" value="InterPro"/>
</dbReference>
<dbReference type="Proteomes" id="UP000189670">
    <property type="component" value="Unassembled WGS sequence"/>
</dbReference>
<dbReference type="SUPFAM" id="SSF52777">
    <property type="entry name" value="CoA-dependent acyltransferases"/>
    <property type="match status" value="2"/>
</dbReference>
<protein>
    <recommendedName>
        <fullName evidence="5">Carrier domain-containing protein</fullName>
    </recommendedName>
</protein>
<dbReference type="Pfam" id="PF00668">
    <property type="entry name" value="Condensation"/>
    <property type="match status" value="1"/>
</dbReference>
<dbReference type="Gene3D" id="3.30.559.10">
    <property type="entry name" value="Chloramphenicol acetyltransferase-like domain"/>
    <property type="match status" value="1"/>
</dbReference>
<dbReference type="PANTHER" id="PTHR45527">
    <property type="entry name" value="NONRIBOSOMAL PEPTIDE SYNTHETASE"/>
    <property type="match status" value="1"/>
</dbReference>
<dbReference type="Pfam" id="PF00550">
    <property type="entry name" value="PP-binding"/>
    <property type="match status" value="1"/>
</dbReference>